<evidence type="ECO:0000313" key="2">
    <source>
        <dbReference type="Proteomes" id="UP000824366"/>
    </source>
</evidence>
<evidence type="ECO:0000313" key="1">
    <source>
        <dbReference type="EMBL" id="BCO28586.1"/>
    </source>
</evidence>
<organism evidence="1 2">
    <name type="scientific">Rhodoferax lithotrophicus</name>
    <dbReference type="NCBI Taxonomy" id="2798804"/>
    <lineage>
        <taxon>Bacteria</taxon>
        <taxon>Pseudomonadati</taxon>
        <taxon>Pseudomonadota</taxon>
        <taxon>Betaproteobacteria</taxon>
        <taxon>Burkholderiales</taxon>
        <taxon>Comamonadaceae</taxon>
        <taxon>Rhodoferax</taxon>
    </lineage>
</organism>
<protein>
    <recommendedName>
        <fullName evidence="3">Secreted protein</fullName>
    </recommendedName>
</protein>
<dbReference type="Proteomes" id="UP000824366">
    <property type="component" value="Chromosome"/>
</dbReference>
<gene>
    <name evidence="1" type="ORF">MIZ03_3495</name>
</gene>
<keyword evidence="2" id="KW-1185">Reference proteome</keyword>
<sequence>MVFWRLSSLPIPPRPFPLPPGRKGESTAVFGCVSKLKTYYATANGMVWDTRAFALEKRSPTLKRTHFLWQSYTPQRCVVFPP</sequence>
<evidence type="ECO:0008006" key="3">
    <source>
        <dbReference type="Google" id="ProtNLM"/>
    </source>
</evidence>
<name>A0ABM7MR30_9BURK</name>
<accession>A0ABM7MR30</accession>
<dbReference type="EMBL" id="AP024238">
    <property type="protein sequence ID" value="BCO28586.1"/>
    <property type="molecule type" value="Genomic_DNA"/>
</dbReference>
<reference evidence="1 2" key="1">
    <citation type="journal article" date="2021" name="Microbiol. Spectr.">
        <title>A Single Bacterium Capable of Oxidation and Reduction of Iron at Circumneutral pH.</title>
        <authorList>
            <person name="Kato S."/>
            <person name="Ohkuma M."/>
        </authorList>
    </citation>
    <scope>NUCLEOTIDE SEQUENCE [LARGE SCALE GENOMIC DNA]</scope>
    <source>
        <strain evidence="1 2">MIZ03</strain>
    </source>
</reference>
<proteinExistence type="predicted"/>